<dbReference type="Proteomes" id="UP001283361">
    <property type="component" value="Unassembled WGS sequence"/>
</dbReference>
<gene>
    <name evidence="1" type="ORF">RRG08_016445</name>
</gene>
<dbReference type="EMBL" id="JAWDGP010006665">
    <property type="protein sequence ID" value="KAK3737139.1"/>
    <property type="molecule type" value="Genomic_DNA"/>
</dbReference>
<reference evidence="1" key="1">
    <citation type="journal article" date="2023" name="G3 (Bethesda)">
        <title>A reference genome for the long-term kleptoplast-retaining sea slug Elysia crispata morphotype clarki.</title>
        <authorList>
            <person name="Eastman K.E."/>
            <person name="Pendleton A.L."/>
            <person name="Shaikh M.A."/>
            <person name="Suttiyut T."/>
            <person name="Ogas R."/>
            <person name="Tomko P."/>
            <person name="Gavelis G."/>
            <person name="Widhalm J.R."/>
            <person name="Wisecaver J.H."/>
        </authorList>
    </citation>
    <scope>NUCLEOTIDE SEQUENCE</scope>
    <source>
        <strain evidence="1">ECLA1</strain>
    </source>
</reference>
<sequence>MPYYYDLRIVRWLAGRTRRKKLEQHQHLTITRPRYRVSFSQSFHPPKIVPRHFNLKPVVVISLDSSSHRKASREPDLQMVWYCVEEALCSLCL</sequence>
<comment type="caution">
    <text evidence="1">The sequence shown here is derived from an EMBL/GenBank/DDBJ whole genome shotgun (WGS) entry which is preliminary data.</text>
</comment>
<organism evidence="1 2">
    <name type="scientific">Elysia crispata</name>
    <name type="common">lettuce slug</name>
    <dbReference type="NCBI Taxonomy" id="231223"/>
    <lineage>
        <taxon>Eukaryota</taxon>
        <taxon>Metazoa</taxon>
        <taxon>Spiralia</taxon>
        <taxon>Lophotrochozoa</taxon>
        <taxon>Mollusca</taxon>
        <taxon>Gastropoda</taxon>
        <taxon>Heterobranchia</taxon>
        <taxon>Euthyneura</taxon>
        <taxon>Panpulmonata</taxon>
        <taxon>Sacoglossa</taxon>
        <taxon>Placobranchoidea</taxon>
        <taxon>Plakobranchidae</taxon>
        <taxon>Elysia</taxon>
    </lineage>
</organism>
<keyword evidence="2" id="KW-1185">Reference proteome</keyword>
<name>A0AAE0Y955_9GAST</name>
<evidence type="ECO:0000313" key="1">
    <source>
        <dbReference type="EMBL" id="KAK3737139.1"/>
    </source>
</evidence>
<proteinExistence type="predicted"/>
<dbReference type="AlphaFoldDB" id="A0AAE0Y955"/>
<evidence type="ECO:0000313" key="2">
    <source>
        <dbReference type="Proteomes" id="UP001283361"/>
    </source>
</evidence>
<protein>
    <submittedName>
        <fullName evidence="1">Uncharacterized protein</fullName>
    </submittedName>
</protein>
<accession>A0AAE0Y955</accession>